<dbReference type="InterPro" id="IPR004633">
    <property type="entry name" value="NaPi_cotrn-rel/YqeW-like"/>
</dbReference>
<keyword evidence="5 6" id="KW-0472">Membrane</keyword>
<feature type="transmembrane region" description="Helical" evidence="6">
    <location>
        <begin position="171"/>
        <end position="200"/>
    </location>
</feature>
<feature type="transmembrane region" description="Helical" evidence="6">
    <location>
        <begin position="6"/>
        <end position="26"/>
    </location>
</feature>
<dbReference type="Proteomes" id="UP000198534">
    <property type="component" value="Unassembled WGS sequence"/>
</dbReference>
<evidence type="ECO:0000256" key="6">
    <source>
        <dbReference type="SAM" id="Phobius"/>
    </source>
</evidence>
<evidence type="ECO:0000256" key="1">
    <source>
        <dbReference type="ARBA" id="ARBA00004651"/>
    </source>
</evidence>
<keyword evidence="2" id="KW-1003">Cell membrane</keyword>
<evidence type="ECO:0000256" key="5">
    <source>
        <dbReference type="ARBA" id="ARBA00023136"/>
    </source>
</evidence>
<dbReference type="EMBL" id="FNNQ01000001">
    <property type="protein sequence ID" value="SDW14970.1"/>
    <property type="molecule type" value="Genomic_DNA"/>
</dbReference>
<dbReference type="GO" id="GO:0005886">
    <property type="term" value="C:plasma membrane"/>
    <property type="evidence" value="ECO:0007669"/>
    <property type="project" value="UniProtKB-SubCell"/>
</dbReference>
<dbReference type="OrthoDB" id="9763003at2"/>
<dbReference type="NCBIfam" id="TIGR00704">
    <property type="entry name" value="NaPi_cotrn_rel"/>
    <property type="match status" value="1"/>
</dbReference>
<feature type="transmembrane region" description="Helical" evidence="6">
    <location>
        <begin position="46"/>
        <end position="73"/>
    </location>
</feature>
<feature type="transmembrane region" description="Helical" evidence="6">
    <location>
        <begin position="239"/>
        <end position="261"/>
    </location>
</feature>
<evidence type="ECO:0000313" key="7">
    <source>
        <dbReference type="EMBL" id="SDW14970.1"/>
    </source>
</evidence>
<dbReference type="RefSeq" id="WP_091735256.1">
    <property type="nucleotide sequence ID" value="NZ_FNNQ01000001.1"/>
</dbReference>
<feature type="transmembrane region" description="Helical" evidence="6">
    <location>
        <begin position="130"/>
        <end position="150"/>
    </location>
</feature>
<dbReference type="GO" id="GO:0044341">
    <property type="term" value="P:sodium-dependent phosphate transport"/>
    <property type="evidence" value="ECO:0007669"/>
    <property type="project" value="InterPro"/>
</dbReference>
<feature type="transmembrane region" description="Helical" evidence="6">
    <location>
        <begin position="206"/>
        <end position="227"/>
    </location>
</feature>
<comment type="subcellular location">
    <subcellularLocation>
        <location evidence="1">Cell membrane</location>
        <topology evidence="1">Multi-pass membrane protein</topology>
    </subcellularLocation>
</comment>
<evidence type="ECO:0000256" key="3">
    <source>
        <dbReference type="ARBA" id="ARBA00022692"/>
    </source>
</evidence>
<dbReference type="NCBIfam" id="NF037997">
    <property type="entry name" value="Na_Pi_symport"/>
    <property type="match status" value="1"/>
</dbReference>
<dbReference type="STRING" id="1048340.SAMN05444487_101392"/>
<keyword evidence="3 6" id="KW-0812">Transmembrane</keyword>
<keyword evidence="8" id="KW-1185">Reference proteome</keyword>
<evidence type="ECO:0000313" key="8">
    <source>
        <dbReference type="Proteomes" id="UP000198534"/>
    </source>
</evidence>
<dbReference type="AlphaFoldDB" id="A0A1H2R759"/>
<name>A0A1H2R759_9BACL</name>
<organism evidence="7 8">
    <name type="scientific">Marininema mesophilum</name>
    <dbReference type="NCBI Taxonomy" id="1048340"/>
    <lineage>
        <taxon>Bacteria</taxon>
        <taxon>Bacillati</taxon>
        <taxon>Bacillota</taxon>
        <taxon>Bacilli</taxon>
        <taxon>Bacillales</taxon>
        <taxon>Thermoactinomycetaceae</taxon>
        <taxon>Marininema</taxon>
    </lineage>
</organism>
<keyword evidence="4 6" id="KW-1133">Transmembrane helix</keyword>
<dbReference type="PANTHER" id="PTHR10010:SF46">
    <property type="entry name" value="SODIUM-DEPENDENT PHOSPHATE TRANSPORT PROTEIN 2B"/>
    <property type="match status" value="1"/>
</dbReference>
<sequence length="327" mass="35154">MKEIIIPFATGLAIFLFGMQLLRYGLESLAADRLRELLLRFTRTPVRSFATGLTATAFLQSSSAVTVITIGFVNAELMNFTQTVGIILGTNIGTTITTEILALKVEDFAVPLIICGGALYLMPWKRLSHIGMAVSGFGCIFLGMEAMQWIAAPLKTRGWITWLLNQSGNDILVGVLVGIIITAIIQSSGAVIAITMGFFATGIIPLPFAIAVVLGSNAGTCVTGFLASIGSSRGAKQVALAHLVLNLGGILLFLPFIPWIVDITPFLSDHLASQVAHIQTLYNVACSLLVLPFAGHFASWITKMLPDRTIIAWTAQPNLRKKKKNKP</sequence>
<dbReference type="GO" id="GO:0005436">
    <property type="term" value="F:sodium:phosphate symporter activity"/>
    <property type="evidence" value="ECO:0007669"/>
    <property type="project" value="InterPro"/>
</dbReference>
<feature type="transmembrane region" description="Helical" evidence="6">
    <location>
        <begin position="281"/>
        <end position="301"/>
    </location>
</feature>
<dbReference type="Pfam" id="PF02690">
    <property type="entry name" value="Na_Pi_cotrans"/>
    <property type="match status" value="2"/>
</dbReference>
<protein>
    <submittedName>
        <fullName evidence="7">Phosphate:Na+ symporter</fullName>
    </submittedName>
</protein>
<reference evidence="7 8" key="1">
    <citation type="submission" date="2016-10" db="EMBL/GenBank/DDBJ databases">
        <authorList>
            <person name="de Groot N.N."/>
        </authorList>
    </citation>
    <scope>NUCLEOTIDE SEQUENCE [LARGE SCALE GENOMIC DNA]</scope>
    <source>
        <strain evidence="7 8">DSM 45610</strain>
    </source>
</reference>
<evidence type="ECO:0000256" key="4">
    <source>
        <dbReference type="ARBA" id="ARBA00022989"/>
    </source>
</evidence>
<gene>
    <name evidence="7" type="ORF">SAMN05444487_101392</name>
</gene>
<proteinExistence type="predicted"/>
<dbReference type="PANTHER" id="PTHR10010">
    <property type="entry name" value="SOLUTE CARRIER FAMILY 34 SODIUM PHOSPHATE , MEMBER 2-RELATED"/>
    <property type="match status" value="1"/>
</dbReference>
<evidence type="ECO:0000256" key="2">
    <source>
        <dbReference type="ARBA" id="ARBA00022475"/>
    </source>
</evidence>
<dbReference type="InterPro" id="IPR003841">
    <property type="entry name" value="Na/Pi_transpt"/>
</dbReference>
<accession>A0A1H2R759</accession>